<dbReference type="Proteomes" id="UP001163823">
    <property type="component" value="Chromosome 5"/>
</dbReference>
<keyword evidence="14" id="KW-1185">Reference proteome</keyword>
<comment type="subcellular location">
    <subcellularLocation>
        <location evidence="2">Membrane</location>
        <topology evidence="2">Single-pass membrane protein</topology>
    </subcellularLocation>
</comment>
<comment type="cofactor">
    <cofactor evidence="1 12">
        <name>heme</name>
        <dbReference type="ChEBI" id="CHEBI:30413"/>
    </cofactor>
</comment>
<dbReference type="SUPFAM" id="SSF48264">
    <property type="entry name" value="Cytochrome P450"/>
    <property type="match status" value="1"/>
</dbReference>
<evidence type="ECO:0000256" key="2">
    <source>
        <dbReference type="ARBA" id="ARBA00004167"/>
    </source>
</evidence>
<evidence type="ECO:0000256" key="5">
    <source>
        <dbReference type="ARBA" id="ARBA00022692"/>
    </source>
</evidence>
<evidence type="ECO:0000256" key="7">
    <source>
        <dbReference type="ARBA" id="ARBA00022989"/>
    </source>
</evidence>
<dbReference type="KEGG" id="qsa:O6P43_013228"/>
<keyword evidence="7" id="KW-1133">Transmembrane helix</keyword>
<keyword evidence="4 12" id="KW-0349">Heme</keyword>
<dbReference type="PANTHER" id="PTHR47953">
    <property type="entry name" value="OS08G0105600 PROTEIN"/>
    <property type="match status" value="1"/>
</dbReference>
<dbReference type="GO" id="GO:0016020">
    <property type="term" value="C:membrane"/>
    <property type="evidence" value="ECO:0007669"/>
    <property type="project" value="UniProtKB-SubCell"/>
</dbReference>
<name>A0AAD7PVW7_QUISA</name>
<dbReference type="PRINTS" id="PR00463">
    <property type="entry name" value="EP450I"/>
</dbReference>
<protein>
    <submittedName>
        <fullName evidence="13">Cytochrome P450</fullName>
    </submittedName>
</protein>
<dbReference type="GO" id="GO:0005506">
    <property type="term" value="F:iron ion binding"/>
    <property type="evidence" value="ECO:0007669"/>
    <property type="project" value="InterPro"/>
</dbReference>
<reference evidence="13" key="1">
    <citation type="journal article" date="2023" name="Science">
        <title>Elucidation of the pathway for biosynthesis of saponin adjuvants from the soapbark tree.</title>
        <authorList>
            <person name="Reed J."/>
            <person name="Orme A."/>
            <person name="El-Demerdash A."/>
            <person name="Owen C."/>
            <person name="Martin L.B.B."/>
            <person name="Misra R.C."/>
            <person name="Kikuchi S."/>
            <person name="Rejzek M."/>
            <person name="Martin A.C."/>
            <person name="Harkess A."/>
            <person name="Leebens-Mack J."/>
            <person name="Louveau T."/>
            <person name="Stephenson M.J."/>
            <person name="Osbourn A."/>
        </authorList>
    </citation>
    <scope>NUCLEOTIDE SEQUENCE</scope>
    <source>
        <strain evidence="13">S10</strain>
    </source>
</reference>
<keyword evidence="5" id="KW-0812">Transmembrane</keyword>
<gene>
    <name evidence="13" type="ORF">O6P43_013228</name>
</gene>
<evidence type="ECO:0000256" key="4">
    <source>
        <dbReference type="ARBA" id="ARBA00022617"/>
    </source>
</evidence>
<evidence type="ECO:0000256" key="10">
    <source>
        <dbReference type="ARBA" id="ARBA00023033"/>
    </source>
</evidence>
<dbReference type="InterPro" id="IPR052306">
    <property type="entry name" value="CYP450_71D"/>
</dbReference>
<feature type="binding site" description="axial binding residue" evidence="12">
    <location>
        <position position="263"/>
    </location>
    <ligand>
        <name>heme</name>
        <dbReference type="ChEBI" id="CHEBI:30413"/>
    </ligand>
    <ligandPart>
        <name>Fe</name>
        <dbReference type="ChEBI" id="CHEBI:18248"/>
    </ligandPart>
</feature>
<keyword evidence="6 12" id="KW-0479">Metal-binding</keyword>
<evidence type="ECO:0000256" key="9">
    <source>
        <dbReference type="ARBA" id="ARBA00023004"/>
    </source>
</evidence>
<evidence type="ECO:0000256" key="11">
    <source>
        <dbReference type="ARBA" id="ARBA00023136"/>
    </source>
</evidence>
<dbReference type="GO" id="GO:0004497">
    <property type="term" value="F:monooxygenase activity"/>
    <property type="evidence" value="ECO:0007669"/>
    <property type="project" value="UniProtKB-KW"/>
</dbReference>
<evidence type="ECO:0000313" key="13">
    <source>
        <dbReference type="EMBL" id="KAJ7969239.1"/>
    </source>
</evidence>
<accession>A0AAD7PVW7</accession>
<keyword evidence="10" id="KW-0503">Monooxygenase</keyword>
<sequence length="276" mass="31375">MISTLTTNIIFRAIVGSQCKDRDEFISLVKEVFVLGGGFDLPDLFPSLKFLSFVTGMKPALESIHNKMDKILESVINENRMKRKNSVNHQEDLMDVLLNLQESGELDFDITDDQIKTITRDMFGGGIETTTTTLEWAMSELTKNPRVMEKAQGEVRQVLEGKSKTSEANMQEPVYLKSIINETLRLHPPGALHLRQARERCEINGYKIPTGTKIFINAWAIGRDSKHWVDADKFWPERFQGSSIDFRGTDFEFIPFGAGRRMCPSISFAYSIVIPF</sequence>
<dbReference type="GO" id="GO:0020037">
    <property type="term" value="F:heme binding"/>
    <property type="evidence" value="ECO:0007669"/>
    <property type="project" value="InterPro"/>
</dbReference>
<dbReference type="InterPro" id="IPR036396">
    <property type="entry name" value="Cyt_P450_sf"/>
</dbReference>
<dbReference type="GO" id="GO:0016705">
    <property type="term" value="F:oxidoreductase activity, acting on paired donors, with incorporation or reduction of molecular oxygen"/>
    <property type="evidence" value="ECO:0007669"/>
    <property type="project" value="InterPro"/>
</dbReference>
<dbReference type="PRINTS" id="PR00385">
    <property type="entry name" value="P450"/>
</dbReference>
<keyword evidence="11" id="KW-0472">Membrane</keyword>
<dbReference type="Pfam" id="PF00067">
    <property type="entry name" value="p450"/>
    <property type="match status" value="1"/>
</dbReference>
<evidence type="ECO:0000256" key="8">
    <source>
        <dbReference type="ARBA" id="ARBA00023002"/>
    </source>
</evidence>
<dbReference type="InterPro" id="IPR002401">
    <property type="entry name" value="Cyt_P450_E_grp-I"/>
</dbReference>
<proteinExistence type="inferred from homology"/>
<dbReference type="InterPro" id="IPR001128">
    <property type="entry name" value="Cyt_P450"/>
</dbReference>
<keyword evidence="8" id="KW-0560">Oxidoreductase</keyword>
<evidence type="ECO:0000256" key="3">
    <source>
        <dbReference type="ARBA" id="ARBA00010617"/>
    </source>
</evidence>
<dbReference type="AlphaFoldDB" id="A0AAD7PVW7"/>
<organism evidence="13 14">
    <name type="scientific">Quillaja saponaria</name>
    <name type="common">Soap bark tree</name>
    <dbReference type="NCBI Taxonomy" id="32244"/>
    <lineage>
        <taxon>Eukaryota</taxon>
        <taxon>Viridiplantae</taxon>
        <taxon>Streptophyta</taxon>
        <taxon>Embryophyta</taxon>
        <taxon>Tracheophyta</taxon>
        <taxon>Spermatophyta</taxon>
        <taxon>Magnoliopsida</taxon>
        <taxon>eudicotyledons</taxon>
        <taxon>Gunneridae</taxon>
        <taxon>Pentapetalae</taxon>
        <taxon>rosids</taxon>
        <taxon>fabids</taxon>
        <taxon>Fabales</taxon>
        <taxon>Quillajaceae</taxon>
        <taxon>Quillaja</taxon>
    </lineage>
</organism>
<keyword evidence="9 12" id="KW-0408">Iron</keyword>
<evidence type="ECO:0000256" key="12">
    <source>
        <dbReference type="PIRSR" id="PIRSR602401-1"/>
    </source>
</evidence>
<evidence type="ECO:0000256" key="1">
    <source>
        <dbReference type="ARBA" id="ARBA00001971"/>
    </source>
</evidence>
<evidence type="ECO:0000256" key="6">
    <source>
        <dbReference type="ARBA" id="ARBA00022723"/>
    </source>
</evidence>
<comment type="caution">
    <text evidence="13">The sequence shown here is derived from an EMBL/GenBank/DDBJ whole genome shotgun (WGS) entry which is preliminary data.</text>
</comment>
<dbReference type="Gene3D" id="1.10.630.10">
    <property type="entry name" value="Cytochrome P450"/>
    <property type="match status" value="1"/>
</dbReference>
<dbReference type="EMBL" id="JARAOO010000005">
    <property type="protein sequence ID" value="KAJ7969239.1"/>
    <property type="molecule type" value="Genomic_DNA"/>
</dbReference>
<evidence type="ECO:0000313" key="14">
    <source>
        <dbReference type="Proteomes" id="UP001163823"/>
    </source>
</evidence>
<comment type="similarity">
    <text evidence="3">Belongs to the cytochrome P450 family.</text>
</comment>
<dbReference type="PANTHER" id="PTHR47953:SF19">
    <property type="entry name" value="OS06G0641600 PROTEIN"/>
    <property type="match status" value="1"/>
</dbReference>